<dbReference type="AlphaFoldDB" id="A0AA37ICF5"/>
<gene>
    <name evidence="1" type="ORF">CBA19CS42_15950</name>
</gene>
<accession>A0AA37ICF5</accession>
<dbReference type="EMBL" id="BPUS01000005">
    <property type="protein sequence ID" value="GJH26028.1"/>
    <property type="molecule type" value="Genomic_DNA"/>
</dbReference>
<proteinExistence type="predicted"/>
<name>A0AA37ICF5_9BURK</name>
<dbReference type="InterPro" id="IPR027417">
    <property type="entry name" value="P-loop_NTPase"/>
</dbReference>
<dbReference type="Proteomes" id="UP001055111">
    <property type="component" value="Unassembled WGS sequence"/>
</dbReference>
<protein>
    <recommendedName>
        <fullName evidence="3">Sulfotransferase domain protein</fullName>
    </recommendedName>
</protein>
<dbReference type="Gene3D" id="3.40.50.300">
    <property type="entry name" value="P-loop containing nucleotide triphosphate hydrolases"/>
    <property type="match status" value="1"/>
</dbReference>
<comment type="caution">
    <text evidence="1">The sequence shown here is derived from an EMBL/GenBank/DDBJ whole genome shotgun (WGS) entry which is preliminary data.</text>
</comment>
<evidence type="ECO:0000313" key="2">
    <source>
        <dbReference type="Proteomes" id="UP001055111"/>
    </source>
</evidence>
<dbReference type="RefSeq" id="WP_238212649.1">
    <property type="nucleotide sequence ID" value="NZ_BPUS01000005.1"/>
</dbReference>
<evidence type="ECO:0000313" key="1">
    <source>
        <dbReference type="EMBL" id="GJH26028.1"/>
    </source>
</evidence>
<reference evidence="1" key="1">
    <citation type="submission" date="2022-09" db="EMBL/GenBank/DDBJ databases">
        <title>Isolation and characterization of 3-chlorobenzoate degrading bacteria from soils in Shizuoka.</title>
        <authorList>
            <person name="Ifat A."/>
            <person name="Ogawa N."/>
            <person name="Kimbara K."/>
            <person name="Moriuchi R."/>
            <person name="Dohra H."/>
            <person name="Shintani M."/>
        </authorList>
    </citation>
    <scope>NUCLEOTIDE SEQUENCE</scope>
    <source>
        <strain evidence="1">19CS4-2</strain>
    </source>
</reference>
<sequence length="276" mass="31650">MPIPKLVSEFKQSETWQRLATMNLTFTVTSGRSGTKLLTVLLQESLKIAADHEPHPRANFELRGTIENPERGMKWLVEEKLPYIATNIPQNRYAETSHIYCKGFIELFEALGLNTRYIILRRDPKSVARSLYQMKCVPERTEAGRLVLIGPSDPGVLPLPDWQAYSEYQLCYWYAREIERRQNHYASQFAASGIPFHDLHMEDLLDWSKFERLCAFLNTNGSQRAPDFERFKAVTAQNQNPRNVAHEGNVDVVLPADIDDQEALLDRAINLTSARA</sequence>
<evidence type="ECO:0008006" key="3">
    <source>
        <dbReference type="Google" id="ProtNLM"/>
    </source>
</evidence>
<organism evidence="1 2">
    <name type="scientific">Caballeronia novacaledonica</name>
    <dbReference type="NCBI Taxonomy" id="1544861"/>
    <lineage>
        <taxon>Bacteria</taxon>
        <taxon>Pseudomonadati</taxon>
        <taxon>Pseudomonadota</taxon>
        <taxon>Betaproteobacteria</taxon>
        <taxon>Burkholderiales</taxon>
        <taxon>Burkholderiaceae</taxon>
        <taxon>Caballeronia</taxon>
    </lineage>
</organism>
<dbReference type="SUPFAM" id="SSF52540">
    <property type="entry name" value="P-loop containing nucleoside triphosphate hydrolases"/>
    <property type="match status" value="1"/>
</dbReference>